<evidence type="ECO:0000256" key="1">
    <source>
        <dbReference type="ARBA" id="ARBA00022857"/>
    </source>
</evidence>
<dbReference type="InterPro" id="IPR002364">
    <property type="entry name" value="Quin_OxRdtase/zeta-crystal_CS"/>
</dbReference>
<protein>
    <submittedName>
        <fullName evidence="4">Alcohol dehydrogenase</fullName>
    </submittedName>
</protein>
<dbReference type="InterPro" id="IPR036291">
    <property type="entry name" value="NAD(P)-bd_dom_sf"/>
</dbReference>
<dbReference type="GO" id="GO:0008270">
    <property type="term" value="F:zinc ion binding"/>
    <property type="evidence" value="ECO:0007669"/>
    <property type="project" value="InterPro"/>
</dbReference>
<sequence length="324" mass="34168">MPKAIRVHEYGGPEAMSYEDVPTAEPGPGQLRIRQTAIGVNFIDVYFRKGAYKAASLPFTLGKEGAGEVAAIGEGVTGFRVGERVAYAGAVGTYAEEVIVEAAGTVHVPDGVSDETAAAMMLKGLTAQYLLRRTYRVQKGDTILFHAAAGGVGLIATQWAKHLGATVIGTVGSQEKAELARAHGCDHVILYRDEDFAARVKEITKGAGVPVVYDGVGKATFPASLDCLRPFGIFASFGASSGPIDAFDIGILAQKGSLFATRPTLFTHIATRELLDANAAELFDVVKSGAVKIPIHSRARLADAAQVHRDLEARKTTGSTVMIP</sequence>
<dbReference type="NCBIfam" id="NF008024">
    <property type="entry name" value="PRK10754.1"/>
    <property type="match status" value="1"/>
</dbReference>
<dbReference type="PANTHER" id="PTHR48106">
    <property type="entry name" value="QUINONE OXIDOREDUCTASE PIG3-RELATED"/>
    <property type="match status" value="1"/>
</dbReference>
<dbReference type="CDD" id="cd05286">
    <property type="entry name" value="QOR2"/>
    <property type="match status" value="1"/>
</dbReference>
<dbReference type="InterPro" id="IPR020843">
    <property type="entry name" value="ER"/>
</dbReference>
<organism evidence="4 5">
    <name type="scientific">Methylobacterium gnaphalii</name>
    <dbReference type="NCBI Taxonomy" id="1010610"/>
    <lineage>
        <taxon>Bacteria</taxon>
        <taxon>Pseudomonadati</taxon>
        <taxon>Pseudomonadota</taxon>
        <taxon>Alphaproteobacteria</taxon>
        <taxon>Hyphomicrobiales</taxon>
        <taxon>Methylobacteriaceae</taxon>
        <taxon>Methylobacterium</taxon>
    </lineage>
</organism>
<evidence type="ECO:0000313" key="5">
    <source>
        <dbReference type="Proteomes" id="UP000321750"/>
    </source>
</evidence>
<keyword evidence="1" id="KW-0521">NADP</keyword>
<keyword evidence="5" id="KW-1185">Reference proteome</keyword>
<dbReference type="OrthoDB" id="9805883at2"/>
<evidence type="ECO:0000256" key="2">
    <source>
        <dbReference type="ARBA" id="ARBA00023002"/>
    </source>
</evidence>
<dbReference type="InterPro" id="IPR013149">
    <property type="entry name" value="ADH-like_C"/>
</dbReference>
<dbReference type="GO" id="GO:0035925">
    <property type="term" value="F:mRNA 3'-UTR AU-rich region binding"/>
    <property type="evidence" value="ECO:0007669"/>
    <property type="project" value="TreeGrafter"/>
</dbReference>
<dbReference type="FunFam" id="3.40.50.720:FF:000053">
    <property type="entry name" value="Quinone oxidoreductase 1"/>
    <property type="match status" value="1"/>
</dbReference>
<accession>A0A512JNG2</accession>
<dbReference type="SUPFAM" id="SSF51735">
    <property type="entry name" value="NAD(P)-binding Rossmann-fold domains"/>
    <property type="match status" value="1"/>
</dbReference>
<dbReference type="SUPFAM" id="SSF50129">
    <property type="entry name" value="GroES-like"/>
    <property type="match status" value="1"/>
</dbReference>
<gene>
    <name evidence="4" type="ORF">MGN01_33130</name>
</gene>
<dbReference type="InterPro" id="IPR013154">
    <property type="entry name" value="ADH-like_N"/>
</dbReference>
<dbReference type="Gene3D" id="3.40.50.720">
    <property type="entry name" value="NAD(P)-binding Rossmann-like Domain"/>
    <property type="match status" value="1"/>
</dbReference>
<dbReference type="GO" id="GO:0003960">
    <property type="term" value="F:quinone reductase (NADPH) activity"/>
    <property type="evidence" value="ECO:0007669"/>
    <property type="project" value="InterPro"/>
</dbReference>
<comment type="caution">
    <text evidence="4">The sequence shown here is derived from an EMBL/GenBank/DDBJ whole genome shotgun (WGS) entry which is preliminary data.</text>
</comment>
<dbReference type="Pfam" id="PF00107">
    <property type="entry name" value="ADH_zinc_N"/>
    <property type="match status" value="1"/>
</dbReference>
<evidence type="ECO:0000259" key="3">
    <source>
        <dbReference type="SMART" id="SM00829"/>
    </source>
</evidence>
<dbReference type="InterPro" id="IPR047618">
    <property type="entry name" value="QOR-like"/>
</dbReference>
<dbReference type="Proteomes" id="UP000321750">
    <property type="component" value="Unassembled WGS sequence"/>
</dbReference>
<dbReference type="Gene3D" id="3.90.180.10">
    <property type="entry name" value="Medium-chain alcohol dehydrogenases, catalytic domain"/>
    <property type="match status" value="1"/>
</dbReference>
<dbReference type="Pfam" id="PF08240">
    <property type="entry name" value="ADH_N"/>
    <property type="match status" value="1"/>
</dbReference>
<dbReference type="PROSITE" id="PS01162">
    <property type="entry name" value="QOR_ZETA_CRYSTAL"/>
    <property type="match status" value="1"/>
</dbReference>
<dbReference type="GO" id="GO:0070402">
    <property type="term" value="F:NADPH binding"/>
    <property type="evidence" value="ECO:0007669"/>
    <property type="project" value="TreeGrafter"/>
</dbReference>
<name>A0A512JNG2_9HYPH</name>
<dbReference type="RefSeq" id="WP_147047895.1">
    <property type="nucleotide sequence ID" value="NZ_BJZV01000019.1"/>
</dbReference>
<dbReference type="SMART" id="SM00829">
    <property type="entry name" value="PKS_ER"/>
    <property type="match status" value="1"/>
</dbReference>
<keyword evidence="2" id="KW-0560">Oxidoreductase</keyword>
<dbReference type="AlphaFoldDB" id="A0A512JNG2"/>
<dbReference type="PANTHER" id="PTHR48106:SF13">
    <property type="entry name" value="QUINONE OXIDOREDUCTASE-RELATED"/>
    <property type="match status" value="1"/>
</dbReference>
<dbReference type="EMBL" id="BJZV01000019">
    <property type="protein sequence ID" value="GEP11468.1"/>
    <property type="molecule type" value="Genomic_DNA"/>
</dbReference>
<evidence type="ECO:0000313" key="4">
    <source>
        <dbReference type="EMBL" id="GEP11468.1"/>
    </source>
</evidence>
<dbReference type="InterPro" id="IPR011032">
    <property type="entry name" value="GroES-like_sf"/>
</dbReference>
<dbReference type="GO" id="GO:0005829">
    <property type="term" value="C:cytosol"/>
    <property type="evidence" value="ECO:0007669"/>
    <property type="project" value="TreeGrafter"/>
</dbReference>
<feature type="domain" description="Enoyl reductase (ER)" evidence="3">
    <location>
        <begin position="11"/>
        <end position="322"/>
    </location>
</feature>
<reference evidence="4 5" key="1">
    <citation type="submission" date="2019-07" db="EMBL/GenBank/DDBJ databases">
        <title>Whole genome shotgun sequence of Methylobacterium gnaphalii NBRC 107716.</title>
        <authorList>
            <person name="Hosoyama A."/>
            <person name="Uohara A."/>
            <person name="Ohji S."/>
            <person name="Ichikawa N."/>
        </authorList>
    </citation>
    <scope>NUCLEOTIDE SEQUENCE [LARGE SCALE GENOMIC DNA]</scope>
    <source>
        <strain evidence="4 5">NBRC 107716</strain>
    </source>
</reference>
<proteinExistence type="predicted"/>